<dbReference type="InterPro" id="IPR007921">
    <property type="entry name" value="CHAP_dom"/>
</dbReference>
<keyword evidence="5" id="KW-0929">Antimicrobial</keyword>
<evidence type="ECO:0000256" key="1">
    <source>
        <dbReference type="ARBA" id="ARBA00000632"/>
    </source>
</evidence>
<organism evidence="8">
    <name type="scientific">Siphoviridae sp. ctL0q1</name>
    <dbReference type="NCBI Taxonomy" id="2825449"/>
    <lineage>
        <taxon>Viruses</taxon>
        <taxon>Duplodnaviria</taxon>
        <taxon>Heunggongvirae</taxon>
        <taxon>Uroviricota</taxon>
        <taxon>Caudoviricetes</taxon>
    </lineage>
</organism>
<dbReference type="InterPro" id="IPR017853">
    <property type="entry name" value="GH"/>
</dbReference>
<dbReference type="GO" id="GO:0016998">
    <property type="term" value="P:cell wall macromolecule catabolic process"/>
    <property type="evidence" value="ECO:0007669"/>
    <property type="project" value="InterPro"/>
</dbReference>
<keyword evidence="6" id="KW-0511">Multifunctional enzyme</keyword>
<comment type="catalytic activity">
    <reaction evidence="1">
        <text>Hydrolysis of (1-&gt;4)-beta-linkages between N-acetylmuramic acid and N-acetyl-D-glucosamine residues in a peptidoglycan and between N-acetyl-D-glucosamine residues in chitodextrins.</text>
        <dbReference type="EC" id="3.2.1.17"/>
    </reaction>
</comment>
<comment type="similarity">
    <text evidence="4">Belongs to the glycosyl hydrolase 25 family.</text>
</comment>
<dbReference type="Pfam" id="PF01183">
    <property type="entry name" value="Glyco_hydro_25"/>
    <property type="match status" value="1"/>
</dbReference>
<evidence type="ECO:0000313" key="8">
    <source>
        <dbReference type="EMBL" id="DAE06858.1"/>
    </source>
</evidence>
<sequence length="533" mass="58993">MTKNEAIQKVLTIAENEVGYLEKKNGNNLDHKTTNAGSANYTKYGYEMHNLYPKVMDYPAAWCCAFVSWILYKAFGMDKAKQLMCGDIDDYTVAAAARYKNKKRYFKTPEIGDQIFFKNALRICHTGIVYKVDSTKVYTIEGNTSSGAAVIENGGGVFKKSYLLSNARIDGYGRPDWSCVSSEANTGNPSSASGSSMKVLETILDVSKYNTVDFAKAAGGYPGVMIRVGYRSYAKGELTLDPKFVDHAKNALAAGMKIGVYFYDQSLNESEAIQQADFVIGLIKALPISYPVFIDSEYSNANHNGRADSLSKDVRTKNIIAFCERIKSCGYQAGVYASDSWFKSMVDFGKLKEYEIWCARYSDSAPTIPKYDIWQCGSQIVPGSSSAVDINKVYKKYSDNTKTPSSPEDNSYCYCRVNVKTSLNVRNKPSLSGKVVGHLTGDLAINVTTLDNGWCKISSDEQWCSYKYIVPTKGTVVNCNLLNFRSESNTSSKILKTLKCGEKLNILSKTGNWYYAEKDGVAGYVSCSYITTT</sequence>
<evidence type="ECO:0000256" key="6">
    <source>
        <dbReference type="ARBA" id="ARBA00023268"/>
    </source>
</evidence>
<dbReference type="Gene3D" id="3.20.20.80">
    <property type="entry name" value="Glycosidases"/>
    <property type="match status" value="1"/>
</dbReference>
<comment type="similarity">
    <text evidence="3">Belongs to the N-acetylmuramoyl-L-alanine amidase 2 family.</text>
</comment>
<dbReference type="GO" id="GO:0016052">
    <property type="term" value="P:carbohydrate catabolic process"/>
    <property type="evidence" value="ECO:0007669"/>
    <property type="project" value="TreeGrafter"/>
</dbReference>
<dbReference type="EMBL" id="BK015443">
    <property type="protein sequence ID" value="DAE06858.1"/>
    <property type="molecule type" value="Genomic_DNA"/>
</dbReference>
<reference evidence="8" key="1">
    <citation type="journal article" date="2021" name="Proc. Natl. Acad. Sci. U.S.A.">
        <title>A Catalog of Tens of Thousands of Viruses from Human Metagenomes Reveals Hidden Associations with Chronic Diseases.</title>
        <authorList>
            <person name="Tisza M.J."/>
            <person name="Buck C.B."/>
        </authorList>
    </citation>
    <scope>NUCLEOTIDE SEQUENCE</scope>
    <source>
        <strain evidence="8">CtL0q1</strain>
    </source>
</reference>
<dbReference type="SUPFAM" id="SSF54001">
    <property type="entry name" value="Cysteine proteinases"/>
    <property type="match status" value="1"/>
</dbReference>
<dbReference type="PANTHER" id="PTHR34135">
    <property type="entry name" value="LYSOZYME"/>
    <property type="match status" value="1"/>
</dbReference>
<dbReference type="PROSITE" id="PS51781">
    <property type="entry name" value="SH3B"/>
    <property type="match status" value="1"/>
</dbReference>
<dbReference type="InterPro" id="IPR038765">
    <property type="entry name" value="Papain-like_cys_pep_sf"/>
</dbReference>
<comment type="catalytic activity">
    <reaction evidence="2">
        <text>Hydrolyzes the link between N-acetylmuramoyl residues and L-amino acid residues in certain cell-wall glycopeptides.</text>
        <dbReference type="EC" id="3.5.1.28"/>
    </reaction>
</comment>
<feature type="domain" description="SH3b" evidence="7">
    <location>
        <begin position="471"/>
        <end position="533"/>
    </location>
</feature>
<proteinExistence type="inferred from homology"/>
<dbReference type="Gene3D" id="2.30.30.40">
    <property type="entry name" value="SH3 Domains"/>
    <property type="match status" value="2"/>
</dbReference>
<evidence type="ECO:0000256" key="5">
    <source>
        <dbReference type="ARBA" id="ARBA00022529"/>
    </source>
</evidence>
<evidence type="ECO:0000256" key="3">
    <source>
        <dbReference type="ARBA" id="ARBA00007553"/>
    </source>
</evidence>
<dbReference type="GO" id="GO:0008745">
    <property type="term" value="F:N-acetylmuramoyl-L-alanine amidase activity"/>
    <property type="evidence" value="ECO:0007669"/>
    <property type="project" value="UniProtKB-EC"/>
</dbReference>
<dbReference type="PANTHER" id="PTHR34135:SF2">
    <property type="entry name" value="LYSOZYME"/>
    <property type="match status" value="1"/>
</dbReference>
<dbReference type="InterPro" id="IPR003646">
    <property type="entry name" value="SH3-like_bac-type"/>
</dbReference>
<dbReference type="GO" id="GO:0003796">
    <property type="term" value="F:lysozyme activity"/>
    <property type="evidence" value="ECO:0007669"/>
    <property type="project" value="UniProtKB-EC"/>
</dbReference>
<protein>
    <submittedName>
        <fullName evidence="8">PlyB like endolysin</fullName>
    </submittedName>
</protein>
<accession>A0A8S5PIX6</accession>
<dbReference type="PROSITE" id="PS51904">
    <property type="entry name" value="GLYCOSYL_HYDROL_F25_2"/>
    <property type="match status" value="1"/>
</dbReference>
<dbReference type="Pfam" id="PF08239">
    <property type="entry name" value="SH3_3"/>
    <property type="match status" value="1"/>
</dbReference>
<evidence type="ECO:0000256" key="2">
    <source>
        <dbReference type="ARBA" id="ARBA00001561"/>
    </source>
</evidence>
<name>A0A8S5PIX6_9CAUD</name>
<evidence type="ECO:0000256" key="4">
    <source>
        <dbReference type="ARBA" id="ARBA00010646"/>
    </source>
</evidence>
<dbReference type="Pfam" id="PF05257">
    <property type="entry name" value="CHAP"/>
    <property type="match status" value="1"/>
</dbReference>
<dbReference type="SUPFAM" id="SSF51445">
    <property type="entry name" value="(Trans)glycosidases"/>
    <property type="match status" value="1"/>
</dbReference>
<evidence type="ECO:0000259" key="7">
    <source>
        <dbReference type="PROSITE" id="PS51781"/>
    </source>
</evidence>
<dbReference type="GO" id="GO:0009253">
    <property type="term" value="P:peptidoglycan catabolic process"/>
    <property type="evidence" value="ECO:0007669"/>
    <property type="project" value="InterPro"/>
</dbReference>
<dbReference type="InterPro" id="IPR002053">
    <property type="entry name" value="Glyco_hydro_25"/>
</dbReference>
<dbReference type="GO" id="GO:0001897">
    <property type="term" value="P:symbiont-mediated cytolysis of host cell"/>
    <property type="evidence" value="ECO:0007669"/>
    <property type="project" value="UniProtKB-ARBA"/>
</dbReference>